<feature type="transmembrane region" description="Helical" evidence="5">
    <location>
        <begin position="280"/>
        <end position="298"/>
    </location>
</feature>
<dbReference type="Gene3D" id="1.20.1250.20">
    <property type="entry name" value="MFS general substrate transporter like domains"/>
    <property type="match status" value="1"/>
</dbReference>
<dbReference type="PANTHER" id="PTHR11328:SF24">
    <property type="entry name" value="MAJOR FACILITATOR SUPERFAMILY (MFS) PROFILE DOMAIN-CONTAINING PROTEIN"/>
    <property type="match status" value="1"/>
</dbReference>
<feature type="transmembrane region" description="Helical" evidence="5">
    <location>
        <begin position="235"/>
        <end position="260"/>
    </location>
</feature>
<dbReference type="PANTHER" id="PTHR11328">
    <property type="entry name" value="MAJOR FACILITATOR SUPERFAMILY DOMAIN-CONTAINING PROTEIN"/>
    <property type="match status" value="1"/>
</dbReference>
<dbReference type="Pfam" id="PF13347">
    <property type="entry name" value="MFS_2"/>
    <property type="match status" value="1"/>
</dbReference>
<dbReference type="EMBL" id="JAGTXB010000020">
    <property type="protein sequence ID" value="MBS0031166.1"/>
    <property type="molecule type" value="Genomic_DNA"/>
</dbReference>
<evidence type="ECO:0000256" key="2">
    <source>
        <dbReference type="ARBA" id="ARBA00022692"/>
    </source>
</evidence>
<keyword evidence="3 5" id="KW-1133">Transmembrane helix</keyword>
<gene>
    <name evidence="7" type="ORF">KE626_27810</name>
</gene>
<evidence type="ECO:0000259" key="6">
    <source>
        <dbReference type="PROSITE" id="PS50850"/>
    </source>
</evidence>
<feature type="transmembrane region" description="Helical" evidence="5">
    <location>
        <begin position="417"/>
        <end position="441"/>
    </location>
</feature>
<dbReference type="CDD" id="cd17332">
    <property type="entry name" value="MFS_MelB_like"/>
    <property type="match status" value="1"/>
</dbReference>
<keyword evidence="2 5" id="KW-0812">Transmembrane</keyword>
<keyword evidence="4 5" id="KW-0472">Membrane</keyword>
<organism evidence="7 8">
    <name type="scientific">Chitinophaga hostae</name>
    <dbReference type="NCBI Taxonomy" id="2831022"/>
    <lineage>
        <taxon>Bacteria</taxon>
        <taxon>Pseudomonadati</taxon>
        <taxon>Bacteroidota</taxon>
        <taxon>Chitinophagia</taxon>
        <taxon>Chitinophagales</taxon>
        <taxon>Chitinophagaceae</taxon>
        <taxon>Chitinophaga</taxon>
    </lineage>
</organism>
<sequence length="460" mass="50642">MANKVLLKEKIGYGFGDMASSMFWKLFGMYLLFFYTDVMGIAAAAVGTMFLITRIWDTFFDPVVGTLADRTHSRWGKFRPYILYMAIPFGVIGVLTFTTPGYSASGKLIYAYITYSVMMMIYSLINVPYASLLGVISADGKERNTLASFRMAFAFGGSFIALALIEPLVNFFSKTGTGAVNLQRGWQLGVAVIALICTVLFLLCFAWVKERVQAAGETSASLKDDLRDLAGNRPWWILLGAGIAALIFNSIRDGATLYYFKYYIQNVDAFKLGSMNVTYSTLYLILGQGANILGVILASPVGNKIGKKNTYLGAMVIASVFSILFYWLGKEQLTLIFVFQFLISVCSGVIFPLLWSMYADIADYSEWKNGRRATGLIFSSSSMSQKFGWTIGGALTGWLLGAYGFKANEVQADAAQQGILLMLSFLPAIGAVLSIIFIAMYPLTEGRIATISADLEQRRK</sequence>
<evidence type="ECO:0000313" key="8">
    <source>
        <dbReference type="Proteomes" id="UP000676386"/>
    </source>
</evidence>
<dbReference type="InterPro" id="IPR020846">
    <property type="entry name" value="MFS_dom"/>
</dbReference>
<comment type="caution">
    <text evidence="7">The sequence shown here is derived from an EMBL/GenBank/DDBJ whole genome shotgun (WGS) entry which is preliminary data.</text>
</comment>
<feature type="transmembrane region" description="Helical" evidence="5">
    <location>
        <begin position="27"/>
        <end position="52"/>
    </location>
</feature>
<protein>
    <submittedName>
        <fullName evidence="7">MFS transporter</fullName>
    </submittedName>
</protein>
<feature type="transmembrane region" description="Helical" evidence="5">
    <location>
        <begin position="335"/>
        <end position="355"/>
    </location>
</feature>
<name>A0ABS5J7H5_9BACT</name>
<evidence type="ECO:0000256" key="3">
    <source>
        <dbReference type="ARBA" id="ARBA00022989"/>
    </source>
</evidence>
<accession>A0ABS5J7H5</accession>
<feature type="transmembrane region" description="Helical" evidence="5">
    <location>
        <begin position="310"/>
        <end position="329"/>
    </location>
</feature>
<dbReference type="InterPro" id="IPR039672">
    <property type="entry name" value="MFS_2"/>
</dbReference>
<dbReference type="NCBIfam" id="TIGR00792">
    <property type="entry name" value="gph"/>
    <property type="match status" value="1"/>
</dbReference>
<dbReference type="RefSeq" id="WP_211976305.1">
    <property type="nucleotide sequence ID" value="NZ_CBFHAM010000072.1"/>
</dbReference>
<dbReference type="InterPro" id="IPR036259">
    <property type="entry name" value="MFS_trans_sf"/>
</dbReference>
<proteinExistence type="inferred from homology"/>
<feature type="transmembrane region" description="Helical" evidence="5">
    <location>
        <begin position="109"/>
        <end position="135"/>
    </location>
</feature>
<feature type="domain" description="Major facilitator superfamily (MFS) profile" evidence="6">
    <location>
        <begin position="5"/>
        <end position="442"/>
    </location>
</feature>
<reference evidence="7 8" key="1">
    <citation type="submission" date="2021-04" db="EMBL/GenBank/DDBJ databases">
        <title>Chitinophaga sp. nov., isolated from the rhizosphere soil.</title>
        <authorList>
            <person name="He S."/>
        </authorList>
    </citation>
    <scope>NUCLEOTIDE SEQUENCE [LARGE SCALE GENOMIC DNA]</scope>
    <source>
        <strain evidence="7 8">2R12</strain>
    </source>
</reference>
<feature type="transmembrane region" description="Helical" evidence="5">
    <location>
        <begin position="387"/>
        <end position="405"/>
    </location>
</feature>
<feature type="transmembrane region" description="Helical" evidence="5">
    <location>
        <begin position="185"/>
        <end position="208"/>
    </location>
</feature>
<keyword evidence="8" id="KW-1185">Reference proteome</keyword>
<evidence type="ECO:0000256" key="1">
    <source>
        <dbReference type="ARBA" id="ARBA00009617"/>
    </source>
</evidence>
<feature type="transmembrane region" description="Helical" evidence="5">
    <location>
        <begin position="81"/>
        <end position="103"/>
    </location>
</feature>
<evidence type="ECO:0000256" key="4">
    <source>
        <dbReference type="ARBA" id="ARBA00023136"/>
    </source>
</evidence>
<comment type="similarity">
    <text evidence="1">Belongs to the sodium:galactoside symporter (TC 2.A.2) family.</text>
</comment>
<feature type="transmembrane region" description="Helical" evidence="5">
    <location>
        <begin position="147"/>
        <end position="165"/>
    </location>
</feature>
<dbReference type="Proteomes" id="UP000676386">
    <property type="component" value="Unassembled WGS sequence"/>
</dbReference>
<dbReference type="PROSITE" id="PS50850">
    <property type="entry name" value="MFS"/>
    <property type="match status" value="1"/>
</dbReference>
<evidence type="ECO:0000313" key="7">
    <source>
        <dbReference type="EMBL" id="MBS0031166.1"/>
    </source>
</evidence>
<dbReference type="SUPFAM" id="SSF103473">
    <property type="entry name" value="MFS general substrate transporter"/>
    <property type="match status" value="1"/>
</dbReference>
<dbReference type="InterPro" id="IPR001927">
    <property type="entry name" value="Na/Gal_symport"/>
</dbReference>
<evidence type="ECO:0000256" key="5">
    <source>
        <dbReference type="SAM" id="Phobius"/>
    </source>
</evidence>